<feature type="region of interest" description="Disordered" evidence="1">
    <location>
        <begin position="1"/>
        <end position="31"/>
    </location>
</feature>
<dbReference type="InterPro" id="IPR037448">
    <property type="entry name" value="Zig-8"/>
</dbReference>
<dbReference type="SUPFAM" id="SSF48726">
    <property type="entry name" value="Immunoglobulin"/>
    <property type="match status" value="2"/>
</dbReference>
<dbReference type="SMART" id="SM00406">
    <property type="entry name" value="IGv"/>
    <property type="match status" value="1"/>
</dbReference>
<dbReference type="InterPro" id="IPR003598">
    <property type="entry name" value="Ig_sub2"/>
</dbReference>
<dbReference type="SMART" id="SM00409">
    <property type="entry name" value="IG"/>
    <property type="match status" value="2"/>
</dbReference>
<dbReference type="InterPro" id="IPR003599">
    <property type="entry name" value="Ig_sub"/>
</dbReference>
<dbReference type="GO" id="GO:0050808">
    <property type="term" value="P:synapse organization"/>
    <property type="evidence" value="ECO:0007669"/>
    <property type="project" value="TreeGrafter"/>
</dbReference>
<reference evidence="4 5" key="1">
    <citation type="submission" date="2024-05" db="EMBL/GenBank/DDBJ databases">
        <authorList>
            <person name="Wallberg A."/>
        </authorList>
    </citation>
    <scope>NUCLEOTIDE SEQUENCE [LARGE SCALE GENOMIC DNA]</scope>
</reference>
<organism evidence="4 5">
    <name type="scientific">Meganyctiphanes norvegica</name>
    <name type="common">Northern krill</name>
    <name type="synonym">Thysanopoda norvegica</name>
    <dbReference type="NCBI Taxonomy" id="48144"/>
    <lineage>
        <taxon>Eukaryota</taxon>
        <taxon>Metazoa</taxon>
        <taxon>Ecdysozoa</taxon>
        <taxon>Arthropoda</taxon>
        <taxon>Crustacea</taxon>
        <taxon>Multicrustacea</taxon>
        <taxon>Malacostraca</taxon>
        <taxon>Eumalacostraca</taxon>
        <taxon>Eucarida</taxon>
        <taxon>Euphausiacea</taxon>
        <taxon>Euphausiidae</taxon>
        <taxon>Meganyctiphanes</taxon>
    </lineage>
</organism>
<protein>
    <recommendedName>
        <fullName evidence="3">Ig-like domain-containing protein</fullName>
    </recommendedName>
</protein>
<dbReference type="FunFam" id="2.60.40.10:FF:000129">
    <property type="entry name" value="CLUMA_CG018772, isoform A"/>
    <property type="match status" value="1"/>
</dbReference>
<feature type="transmembrane region" description="Helical" evidence="2">
    <location>
        <begin position="269"/>
        <end position="286"/>
    </location>
</feature>
<evidence type="ECO:0000313" key="5">
    <source>
        <dbReference type="Proteomes" id="UP001497623"/>
    </source>
</evidence>
<dbReference type="PROSITE" id="PS50835">
    <property type="entry name" value="IG_LIKE"/>
    <property type="match status" value="2"/>
</dbReference>
<dbReference type="InterPro" id="IPR013783">
    <property type="entry name" value="Ig-like_fold"/>
</dbReference>
<dbReference type="AlphaFoldDB" id="A0AAV2PVC3"/>
<dbReference type="InterPro" id="IPR013106">
    <property type="entry name" value="Ig_V-set"/>
</dbReference>
<feature type="domain" description="Ig-like" evidence="3">
    <location>
        <begin position="156"/>
        <end position="250"/>
    </location>
</feature>
<keyword evidence="2" id="KW-0472">Membrane</keyword>
<dbReference type="GO" id="GO:0032589">
    <property type="term" value="C:neuron projection membrane"/>
    <property type="evidence" value="ECO:0007669"/>
    <property type="project" value="TreeGrafter"/>
</dbReference>
<comment type="caution">
    <text evidence="4">The sequence shown here is derived from an EMBL/GenBank/DDBJ whole genome shotgun (WGS) entry which is preliminary data.</text>
</comment>
<evidence type="ECO:0000256" key="1">
    <source>
        <dbReference type="SAM" id="MobiDB-lite"/>
    </source>
</evidence>
<proteinExistence type="predicted"/>
<dbReference type="PANTHER" id="PTHR23279:SF36">
    <property type="entry name" value="DEFECTIVE PROBOSCIS EXTENSION RESPONSE 9, ISOFORM A"/>
    <property type="match status" value="1"/>
</dbReference>
<keyword evidence="5" id="KW-1185">Reference proteome</keyword>
<evidence type="ECO:0000259" key="3">
    <source>
        <dbReference type="PROSITE" id="PS50835"/>
    </source>
</evidence>
<dbReference type="EMBL" id="CAXKWB010001618">
    <property type="protein sequence ID" value="CAL4064953.1"/>
    <property type="molecule type" value="Genomic_DNA"/>
</dbReference>
<evidence type="ECO:0000313" key="4">
    <source>
        <dbReference type="EMBL" id="CAL4064953.1"/>
    </source>
</evidence>
<keyword evidence="2" id="KW-0812">Transmembrane</keyword>
<dbReference type="Gene3D" id="2.60.40.10">
    <property type="entry name" value="Immunoglobulins"/>
    <property type="match status" value="2"/>
</dbReference>
<dbReference type="InterPro" id="IPR007110">
    <property type="entry name" value="Ig-like_dom"/>
</dbReference>
<dbReference type="Pfam" id="PF07686">
    <property type="entry name" value="V-set"/>
    <property type="match status" value="1"/>
</dbReference>
<name>A0AAV2PVC3_MEGNR</name>
<feature type="domain" description="Ig-like" evidence="3">
    <location>
        <begin position="53"/>
        <end position="139"/>
    </location>
</feature>
<dbReference type="Pfam" id="PF13927">
    <property type="entry name" value="Ig_3"/>
    <property type="match status" value="1"/>
</dbReference>
<dbReference type="InterPro" id="IPR036179">
    <property type="entry name" value="Ig-like_dom_sf"/>
</dbReference>
<feature type="compositionally biased region" description="Low complexity" evidence="1">
    <location>
        <begin position="13"/>
        <end position="26"/>
    </location>
</feature>
<sequence length="340" mass="37328">MCVTPGGLHKTVESTSTTTTTTTQSTTEREQQPNNLNYYTVSSRYVVTTSPGPIVDVSSSGNLTVLLGQRASLRCRVLNLGNGTVSWIRHRDLHLLTVNAYTYTSDQRFQALFEASTKTWVLLVASVQLRDRGIYECQIGTTPPQAHFVHLDILEPRSEILGGTDLHINAGSTINLTCLLLYHAKPPNMLNWLHNGTEIRYDGSRGGVSILTEAGEVTRSALLIQEARPHDSGTYTCSPQGANNATANVHVLKGEHQAFMYSGATDSRLWTPLLLLVMMLILLLPFQSRGTKLLSNGDPAPYKTDATETVIVIDKVATTAAIADPGGYYHIQRHKHCYVH</sequence>
<dbReference type="FunFam" id="2.60.40.10:FF:000533">
    <property type="entry name" value="Uncharacterized protein, isoform A"/>
    <property type="match status" value="1"/>
</dbReference>
<dbReference type="SMART" id="SM00408">
    <property type="entry name" value="IGc2"/>
    <property type="match status" value="2"/>
</dbReference>
<accession>A0AAV2PVC3</accession>
<keyword evidence="2" id="KW-1133">Transmembrane helix</keyword>
<evidence type="ECO:0000256" key="2">
    <source>
        <dbReference type="SAM" id="Phobius"/>
    </source>
</evidence>
<dbReference type="Proteomes" id="UP001497623">
    <property type="component" value="Unassembled WGS sequence"/>
</dbReference>
<gene>
    <name evidence="4" type="ORF">MNOR_LOCUS4411</name>
</gene>
<dbReference type="PANTHER" id="PTHR23279">
    <property type="entry name" value="DEFECTIVE PROBOSCIS EXTENSION RESPONSE DPR -RELATED"/>
    <property type="match status" value="1"/>
</dbReference>